<dbReference type="OrthoDB" id="2633250at2"/>
<proteinExistence type="inferred from homology"/>
<feature type="active site" description="Proton donor/acceptor" evidence="2">
    <location>
        <position position="197"/>
    </location>
</feature>
<dbReference type="Pfam" id="PF08450">
    <property type="entry name" value="SGL"/>
    <property type="match status" value="1"/>
</dbReference>
<dbReference type="InterPro" id="IPR013658">
    <property type="entry name" value="SGL"/>
</dbReference>
<evidence type="ECO:0000256" key="3">
    <source>
        <dbReference type="PIRSR" id="PIRSR605511-2"/>
    </source>
</evidence>
<organism evidence="5 6">
    <name type="scientific">Erythrobacter insulae</name>
    <dbReference type="NCBI Taxonomy" id="2584124"/>
    <lineage>
        <taxon>Bacteria</taxon>
        <taxon>Pseudomonadati</taxon>
        <taxon>Pseudomonadota</taxon>
        <taxon>Alphaproteobacteria</taxon>
        <taxon>Sphingomonadales</taxon>
        <taxon>Erythrobacteraceae</taxon>
        <taxon>Erythrobacter/Porphyrobacter group</taxon>
        <taxon>Erythrobacter</taxon>
    </lineage>
</organism>
<dbReference type="EMBL" id="VHJK01000001">
    <property type="protein sequence ID" value="TRD10986.1"/>
    <property type="molecule type" value="Genomic_DNA"/>
</dbReference>
<dbReference type="Gene3D" id="2.120.10.30">
    <property type="entry name" value="TolB, C-terminal domain"/>
    <property type="match status" value="1"/>
</dbReference>
<feature type="binding site" evidence="3">
    <location>
        <position position="16"/>
    </location>
    <ligand>
        <name>a divalent metal cation</name>
        <dbReference type="ChEBI" id="CHEBI:60240"/>
    </ligand>
</feature>
<dbReference type="PRINTS" id="PR01790">
    <property type="entry name" value="SMP30FAMILY"/>
</dbReference>
<comment type="cofactor">
    <cofactor evidence="3">
        <name>Zn(2+)</name>
        <dbReference type="ChEBI" id="CHEBI:29105"/>
    </cofactor>
    <text evidence="3">Binds 1 divalent metal cation per subunit.</text>
</comment>
<comment type="caution">
    <text evidence="5">The sequence shown here is derived from an EMBL/GenBank/DDBJ whole genome shotgun (WGS) entry which is preliminary data.</text>
</comment>
<dbReference type="GO" id="GO:0004341">
    <property type="term" value="F:gluconolactonase activity"/>
    <property type="evidence" value="ECO:0007669"/>
    <property type="project" value="TreeGrafter"/>
</dbReference>
<dbReference type="InterPro" id="IPR005511">
    <property type="entry name" value="SMP-30"/>
</dbReference>
<evidence type="ECO:0000259" key="4">
    <source>
        <dbReference type="Pfam" id="PF08450"/>
    </source>
</evidence>
<dbReference type="SUPFAM" id="SSF63829">
    <property type="entry name" value="Calcium-dependent phosphotriesterase"/>
    <property type="match status" value="1"/>
</dbReference>
<feature type="domain" description="SMP-30/Gluconolactonase/LRE-like region" evidence="4">
    <location>
        <begin position="14"/>
        <end position="256"/>
    </location>
</feature>
<evidence type="ECO:0000313" key="5">
    <source>
        <dbReference type="EMBL" id="TRD10986.1"/>
    </source>
</evidence>
<feature type="binding site" evidence="3">
    <location>
        <position position="101"/>
    </location>
    <ligand>
        <name>substrate</name>
    </ligand>
</feature>
<keyword evidence="3" id="KW-0862">Zinc</keyword>
<dbReference type="PANTHER" id="PTHR10907:SF47">
    <property type="entry name" value="REGUCALCIN"/>
    <property type="match status" value="1"/>
</dbReference>
<dbReference type="InterPro" id="IPR011042">
    <property type="entry name" value="6-blade_b-propeller_TolB-like"/>
</dbReference>
<name>A0A547PA27_9SPHN</name>
<dbReference type="PANTHER" id="PTHR10907">
    <property type="entry name" value="REGUCALCIN"/>
    <property type="match status" value="1"/>
</dbReference>
<protein>
    <submittedName>
        <fullName evidence="5">SMP-30/gluconolactonase/LRE family protein</fullName>
    </submittedName>
</protein>
<feature type="binding site" evidence="3">
    <location>
        <position position="99"/>
    </location>
    <ligand>
        <name>substrate</name>
    </ligand>
</feature>
<gene>
    <name evidence="5" type="ORF">FGU71_03355</name>
</gene>
<sequence>MTDIAEVLQADFALGEGPIWDARRKVVWFVDIKRHRLWHFDPANGSNSISDAPDQIGWVLPASNGQLLCGLKDGLYTFSPETSRFSKLMDVPGELPTNRLNDACTDRWGRVWFGSMDDGEDDKNGRFYVFDRGTITPSGPSGITITNGPAVNADSSRIYFTDSVNQKIMVADLDRENVGEASLFVDIAALFPEAFPDGPAVDSEGNVWTGLYNGSAAARFSPAGKLIETVELPAKNITKLCFGGPDLRTAFVTTARQGMSDQALADSPLSGSLLTFRVDVPGFEQAEAAL</sequence>
<keyword evidence="6" id="KW-1185">Reference proteome</keyword>
<dbReference type="GO" id="GO:0019853">
    <property type="term" value="P:L-ascorbic acid biosynthetic process"/>
    <property type="evidence" value="ECO:0007669"/>
    <property type="project" value="TreeGrafter"/>
</dbReference>
<dbReference type="Proteomes" id="UP000316343">
    <property type="component" value="Unassembled WGS sequence"/>
</dbReference>
<dbReference type="AlphaFoldDB" id="A0A547PA27"/>
<evidence type="ECO:0000256" key="1">
    <source>
        <dbReference type="ARBA" id="ARBA00008853"/>
    </source>
</evidence>
<evidence type="ECO:0000256" key="2">
    <source>
        <dbReference type="PIRSR" id="PIRSR605511-1"/>
    </source>
</evidence>
<comment type="similarity">
    <text evidence="1">Belongs to the SMP-30/CGR1 family.</text>
</comment>
<dbReference type="GO" id="GO:0005509">
    <property type="term" value="F:calcium ion binding"/>
    <property type="evidence" value="ECO:0007669"/>
    <property type="project" value="TreeGrafter"/>
</dbReference>
<evidence type="ECO:0000313" key="6">
    <source>
        <dbReference type="Proteomes" id="UP000316343"/>
    </source>
</evidence>
<dbReference type="RefSeq" id="WP_142787250.1">
    <property type="nucleotide sequence ID" value="NZ_VHJK01000001.1"/>
</dbReference>
<feature type="binding site" evidence="3">
    <location>
        <position position="197"/>
    </location>
    <ligand>
        <name>a divalent metal cation</name>
        <dbReference type="ChEBI" id="CHEBI:60240"/>
    </ligand>
</feature>
<accession>A0A547PA27</accession>
<feature type="binding site" evidence="3">
    <location>
        <position position="147"/>
    </location>
    <ligand>
        <name>a divalent metal cation</name>
        <dbReference type="ChEBI" id="CHEBI:60240"/>
    </ligand>
</feature>
<reference evidence="5 6" key="1">
    <citation type="submission" date="2019-06" db="EMBL/GenBank/DDBJ databases">
        <title>Erythrobacter insulae sp. nov., isolated from a tidal flat.</title>
        <authorList>
            <person name="Yoon J.-H."/>
        </authorList>
    </citation>
    <scope>NUCLEOTIDE SEQUENCE [LARGE SCALE GENOMIC DNA]</scope>
    <source>
        <strain evidence="5 6">JBTF-M21</strain>
    </source>
</reference>
<keyword evidence="3" id="KW-0479">Metal-binding</keyword>